<reference evidence="2" key="1">
    <citation type="journal article" date="2023" name="Front. Plant Sci.">
        <title>Chromosomal-level genome assembly of Melastoma candidum provides insights into trichome evolution.</title>
        <authorList>
            <person name="Zhong Y."/>
            <person name="Wu W."/>
            <person name="Sun C."/>
            <person name="Zou P."/>
            <person name="Liu Y."/>
            <person name="Dai S."/>
            <person name="Zhou R."/>
        </authorList>
    </citation>
    <scope>NUCLEOTIDE SEQUENCE [LARGE SCALE GENOMIC DNA]</scope>
</reference>
<evidence type="ECO:0000313" key="2">
    <source>
        <dbReference type="Proteomes" id="UP001057402"/>
    </source>
</evidence>
<name>A0ACB9LNR6_9MYRT</name>
<gene>
    <name evidence="1" type="ORF">MLD38_037440</name>
</gene>
<dbReference type="Proteomes" id="UP001057402">
    <property type="component" value="Chromosome 11"/>
</dbReference>
<sequence length="286" mass="31540">MPGRSGSRGSVNQPLGSSCVNTMCRGRAGPSINAMSGMILVNGWDAIALFDTGATHSFISQSFAEENVFMIDMGGSPLMVWLPNGESISMNSVCRNCEVTVNLLQSWVDLIVFQIKDYAVILGMDWLMKCHAVVDCVRREILFEVSGHPAYTYAGESYQGDGIPLVAAVEAQRILRDGGEAFLAVVLNLKEELLSLQDIPIVQEYDDVFPEELSWLPPSREVDFIIDIVPGTEPISKTPYRMGFAELKELKVQLQDLLDKGFILLSVSRGVHRCCSLRRTIRCGCV</sequence>
<evidence type="ECO:0000313" key="1">
    <source>
        <dbReference type="EMBL" id="KAI4312638.1"/>
    </source>
</evidence>
<dbReference type="EMBL" id="CM042890">
    <property type="protein sequence ID" value="KAI4312638.1"/>
    <property type="molecule type" value="Genomic_DNA"/>
</dbReference>
<comment type="caution">
    <text evidence="1">The sequence shown here is derived from an EMBL/GenBank/DDBJ whole genome shotgun (WGS) entry which is preliminary data.</text>
</comment>
<accession>A0ACB9LNR6</accession>
<keyword evidence="2" id="KW-1185">Reference proteome</keyword>
<proteinExistence type="predicted"/>
<protein>
    <submittedName>
        <fullName evidence="1">Uncharacterized protein</fullName>
    </submittedName>
</protein>
<organism evidence="1 2">
    <name type="scientific">Melastoma candidum</name>
    <dbReference type="NCBI Taxonomy" id="119954"/>
    <lineage>
        <taxon>Eukaryota</taxon>
        <taxon>Viridiplantae</taxon>
        <taxon>Streptophyta</taxon>
        <taxon>Embryophyta</taxon>
        <taxon>Tracheophyta</taxon>
        <taxon>Spermatophyta</taxon>
        <taxon>Magnoliopsida</taxon>
        <taxon>eudicotyledons</taxon>
        <taxon>Gunneridae</taxon>
        <taxon>Pentapetalae</taxon>
        <taxon>rosids</taxon>
        <taxon>malvids</taxon>
        <taxon>Myrtales</taxon>
        <taxon>Melastomataceae</taxon>
        <taxon>Melastomatoideae</taxon>
        <taxon>Melastomateae</taxon>
        <taxon>Melastoma</taxon>
    </lineage>
</organism>